<name>A0A6J5Q062_9CAUD</name>
<accession>A0A6J5Q062</accession>
<dbReference type="EMBL" id="LR796919">
    <property type="protein sequence ID" value="CAB4174815.1"/>
    <property type="molecule type" value="Genomic_DNA"/>
</dbReference>
<dbReference type="SUPFAM" id="SSF53448">
    <property type="entry name" value="Nucleotide-diphospho-sugar transferases"/>
    <property type="match status" value="1"/>
</dbReference>
<dbReference type="CDD" id="cd00761">
    <property type="entry name" value="Glyco_tranf_GTA_type"/>
    <property type="match status" value="1"/>
</dbReference>
<evidence type="ECO:0000313" key="4">
    <source>
        <dbReference type="EMBL" id="CAB5231307.1"/>
    </source>
</evidence>
<gene>
    <name evidence="2" type="ORF">UFOVP1131_68</name>
    <name evidence="3" type="ORF">UFOVP1245_118</name>
    <name evidence="4" type="ORF">UFOVP1582_60</name>
    <name evidence="1" type="ORF">UFOVP966_82</name>
</gene>
<dbReference type="InterPro" id="IPR021067">
    <property type="entry name" value="Glycosyltransferase"/>
</dbReference>
<dbReference type="EMBL" id="LR797185">
    <property type="protein sequence ID" value="CAB4192897.1"/>
    <property type="molecule type" value="Genomic_DNA"/>
</dbReference>
<evidence type="ECO:0000313" key="2">
    <source>
        <dbReference type="EMBL" id="CAB4184954.1"/>
    </source>
</evidence>
<dbReference type="PANTHER" id="PTHR34496:SF10">
    <property type="entry name" value="GLCNAC TRANSFERASE"/>
    <property type="match status" value="1"/>
</dbReference>
<sequence>MSIYVSVALGGWDTELATTVCSAFQNRSGNHDIRMGIAFVGTEEGYEQALADVPEINYLNNVTMKLFPIRNYFGIGRGRNAAMSMYSAEDYVLQVDAHTYFANDWDSKLVDAFNRSINVIGHDRVIMTGVPTEYVHPEMGQSEMTIPITKVGYPFWANKSWDVKENVADIGRFVVPNLVPKWGHMDPENKSYSLSKYIKNHSFAPAIKVSGAFMFGNYNLPRHSPLPEDILFWEEEIIQSINFINNGFSLVYPWIESPFYHMMGEWAIPGYGERASPVEICELAGTTLEWWNDKMSQNMESFYLAHAEEVRAYEEYAGIELRTATLRPFKLKDGKSVAYQTQYSGRGAIVIQS</sequence>
<reference evidence="1" key="1">
    <citation type="submission" date="2020-05" db="EMBL/GenBank/DDBJ databases">
        <authorList>
            <person name="Chiriac C."/>
            <person name="Salcher M."/>
            <person name="Ghai R."/>
            <person name="Kavagutti S V."/>
        </authorList>
    </citation>
    <scope>NUCLEOTIDE SEQUENCE</scope>
</reference>
<dbReference type="EMBL" id="LR798428">
    <property type="protein sequence ID" value="CAB5231307.1"/>
    <property type="molecule type" value="Genomic_DNA"/>
</dbReference>
<proteinExistence type="predicted"/>
<dbReference type="Pfam" id="PF11397">
    <property type="entry name" value="GlcNAc"/>
    <property type="match status" value="1"/>
</dbReference>
<dbReference type="EMBL" id="LR797071">
    <property type="protein sequence ID" value="CAB4184954.1"/>
    <property type="molecule type" value="Genomic_DNA"/>
</dbReference>
<evidence type="ECO:0000313" key="1">
    <source>
        <dbReference type="EMBL" id="CAB4174815.1"/>
    </source>
</evidence>
<evidence type="ECO:0000313" key="3">
    <source>
        <dbReference type="EMBL" id="CAB4192897.1"/>
    </source>
</evidence>
<organism evidence="1">
    <name type="scientific">uncultured Caudovirales phage</name>
    <dbReference type="NCBI Taxonomy" id="2100421"/>
    <lineage>
        <taxon>Viruses</taxon>
        <taxon>Duplodnaviria</taxon>
        <taxon>Heunggongvirae</taxon>
        <taxon>Uroviricota</taxon>
        <taxon>Caudoviricetes</taxon>
        <taxon>Peduoviridae</taxon>
        <taxon>Maltschvirus</taxon>
        <taxon>Maltschvirus maltsch</taxon>
    </lineage>
</organism>
<dbReference type="Gene3D" id="3.90.550.10">
    <property type="entry name" value="Spore Coat Polysaccharide Biosynthesis Protein SpsA, Chain A"/>
    <property type="match status" value="1"/>
</dbReference>
<dbReference type="PANTHER" id="PTHR34496">
    <property type="entry name" value="GLCNAC TRANSFERASE-RELATED"/>
    <property type="match status" value="1"/>
</dbReference>
<protein>
    <submittedName>
        <fullName evidence="1">Glyco_tranf_GTA_type domain containing protein</fullName>
    </submittedName>
</protein>
<dbReference type="InterPro" id="IPR029044">
    <property type="entry name" value="Nucleotide-diphossugar_trans"/>
</dbReference>